<proteinExistence type="predicted"/>
<accession>A0A0N5AW67</accession>
<evidence type="ECO:0000313" key="2">
    <source>
        <dbReference type="WBParaSite" id="SMUV_0000915601-mRNA-1"/>
    </source>
</evidence>
<evidence type="ECO:0000313" key="1">
    <source>
        <dbReference type="Proteomes" id="UP000046393"/>
    </source>
</evidence>
<organism evidence="1 2">
    <name type="scientific">Syphacia muris</name>
    <dbReference type="NCBI Taxonomy" id="451379"/>
    <lineage>
        <taxon>Eukaryota</taxon>
        <taxon>Metazoa</taxon>
        <taxon>Ecdysozoa</taxon>
        <taxon>Nematoda</taxon>
        <taxon>Chromadorea</taxon>
        <taxon>Rhabditida</taxon>
        <taxon>Spirurina</taxon>
        <taxon>Oxyuridomorpha</taxon>
        <taxon>Oxyuroidea</taxon>
        <taxon>Oxyuridae</taxon>
        <taxon>Syphacia</taxon>
    </lineage>
</organism>
<dbReference type="WBParaSite" id="SMUV_0000915601-mRNA-1">
    <property type="protein sequence ID" value="SMUV_0000915601-mRNA-1"/>
    <property type="gene ID" value="SMUV_0000915601"/>
</dbReference>
<sequence length="78" mass="8849">MLKAADISRDFEQNFAKELKLINEEASCTTNAETAFKLIDIGDNDDNDGGVGGGERQLRQWRRRYSLTHIERTAAKFT</sequence>
<dbReference type="Proteomes" id="UP000046393">
    <property type="component" value="Unplaced"/>
</dbReference>
<keyword evidence="1" id="KW-1185">Reference proteome</keyword>
<name>A0A0N5AW67_9BILA</name>
<protein>
    <submittedName>
        <fullName evidence="2">Uncharacterized protein</fullName>
    </submittedName>
</protein>
<reference evidence="2" key="1">
    <citation type="submission" date="2017-02" db="UniProtKB">
        <authorList>
            <consortium name="WormBaseParasite"/>
        </authorList>
    </citation>
    <scope>IDENTIFICATION</scope>
</reference>
<dbReference type="AlphaFoldDB" id="A0A0N5AW67"/>